<dbReference type="InterPro" id="IPR008754">
    <property type="entry name" value="Peptidase_M43"/>
</dbReference>
<feature type="signal peptide" evidence="9">
    <location>
        <begin position="1"/>
        <end position="21"/>
    </location>
</feature>
<dbReference type="GO" id="GO:0008237">
    <property type="term" value="F:metallopeptidase activity"/>
    <property type="evidence" value="ECO:0007669"/>
    <property type="project" value="UniProtKB-KW"/>
</dbReference>
<dbReference type="NCBIfam" id="TIGR04183">
    <property type="entry name" value="Por_Secre_tail"/>
    <property type="match status" value="1"/>
</dbReference>
<dbReference type="InterPro" id="IPR026444">
    <property type="entry name" value="Secre_tail"/>
</dbReference>
<keyword evidence="4 9" id="KW-0732">Signal</keyword>
<accession>A0A841NAT9</accession>
<name>A0A841NAT9_9FLAO</name>
<dbReference type="SUPFAM" id="SSF55486">
    <property type="entry name" value="Metalloproteases ('zincins'), catalytic domain"/>
    <property type="match status" value="1"/>
</dbReference>
<dbReference type="PANTHER" id="PTHR47466:SF1">
    <property type="entry name" value="METALLOPROTEASE MEP1 (AFU_ORTHOLOGUE AFUA_1G07730)-RELATED"/>
    <property type="match status" value="1"/>
</dbReference>
<evidence type="ECO:0000259" key="10">
    <source>
        <dbReference type="Pfam" id="PF05572"/>
    </source>
</evidence>
<dbReference type="AlphaFoldDB" id="A0A841NAT9"/>
<dbReference type="EMBL" id="JACHLC010000001">
    <property type="protein sequence ID" value="MBB6369112.1"/>
    <property type="molecule type" value="Genomic_DNA"/>
</dbReference>
<proteinExistence type="inferred from homology"/>
<dbReference type="Pfam" id="PF18962">
    <property type="entry name" value="Por_Secre_tail"/>
    <property type="match status" value="1"/>
</dbReference>
<keyword evidence="13" id="KW-1185">Reference proteome</keyword>
<feature type="domain" description="Peptidase M43 pregnancy-associated plasma-A" evidence="10">
    <location>
        <begin position="193"/>
        <end position="349"/>
    </location>
</feature>
<keyword evidence="3" id="KW-0479">Metal-binding</keyword>
<sequence length="675" mass="73802">MMSKTTFKFPFLLFLTLFCLAFGQKKNSQDKIVFGKTYTLEELRKTNGFVRCASTEYEDMLQKKDPKRMTEQEFENWIGPLIANAQANKSQNGGIITIPVVVHVIHSGQALGTAPNITDTQVQSQITVMNNDYRKLAGTPGANTSPVGADTMIQFALAKVDPKGNPTNGIDRVNLCQTSWATAAIDTYVKPTTIWDPTKYMNMWSVNFSDAELLGYAQFPSNSTLPGLNTNGGYADTDGVVANYATFGSSTYNDGTFLLSAPYDRGRTMTHEVGHFLGLRHIWGDLNCGTDYVADTPTHRTSNGGCPTHPKANSCGTPDEMFENYMDYTYDTCMNIFTINQKDRMVAVMNNSPRRMELKTSTADLPIPLFANDAELKGERNCSQTACADSPAPVTVQFSLYNRGTSSITSAVITYTVNGGPVQTMNWNGNLAQDKYAIVNIPTGTATGNISAQITSVNGTADQRASNNTASVLIGNIAPVSNTNFTFELQLDYWGSETTWALTNSAGNVLYSGGPYADVPNPNASTPLPTLITENWVLPLNDCYTITVNDSYGDGFYEYEGYYRILNSAGVPIIAGNDFTDTQERKFKVVGALATGEVTKEKNTVGIYPNPVSDILNVTNIANDTKYEIHNAVGQIVKTGTIADQKIHVSELTKGTYFITFKNDKKAESVKFIKK</sequence>
<dbReference type="RefSeq" id="WP_184161694.1">
    <property type="nucleotide sequence ID" value="NZ_JACHLC010000001.1"/>
</dbReference>
<organism evidence="12 13">
    <name type="scientific">Chryseobacterium shigense</name>
    <dbReference type="NCBI Taxonomy" id="297244"/>
    <lineage>
        <taxon>Bacteria</taxon>
        <taxon>Pseudomonadati</taxon>
        <taxon>Bacteroidota</taxon>
        <taxon>Flavobacteriia</taxon>
        <taxon>Flavobacteriales</taxon>
        <taxon>Weeksellaceae</taxon>
        <taxon>Chryseobacterium group</taxon>
        <taxon>Chryseobacterium</taxon>
    </lineage>
</organism>
<evidence type="ECO:0000256" key="5">
    <source>
        <dbReference type="ARBA" id="ARBA00022801"/>
    </source>
</evidence>
<evidence type="ECO:0000313" key="12">
    <source>
        <dbReference type="EMBL" id="MBB6369112.1"/>
    </source>
</evidence>
<evidence type="ECO:0008006" key="14">
    <source>
        <dbReference type="Google" id="ProtNLM"/>
    </source>
</evidence>
<evidence type="ECO:0000256" key="4">
    <source>
        <dbReference type="ARBA" id="ARBA00022729"/>
    </source>
</evidence>
<dbReference type="GO" id="GO:0046872">
    <property type="term" value="F:metal ion binding"/>
    <property type="evidence" value="ECO:0007669"/>
    <property type="project" value="UniProtKB-KW"/>
</dbReference>
<keyword evidence="5" id="KW-0378">Hydrolase</keyword>
<dbReference type="Pfam" id="PF05572">
    <property type="entry name" value="Peptidase_M43"/>
    <property type="match status" value="1"/>
</dbReference>
<evidence type="ECO:0000256" key="7">
    <source>
        <dbReference type="ARBA" id="ARBA00023049"/>
    </source>
</evidence>
<dbReference type="Gene3D" id="3.40.390.10">
    <property type="entry name" value="Collagenase (Catalytic Domain)"/>
    <property type="match status" value="1"/>
</dbReference>
<dbReference type="InterPro" id="IPR024079">
    <property type="entry name" value="MetalloPept_cat_dom_sf"/>
</dbReference>
<feature type="chain" id="PRO_5032502924" description="Por secretion system C-terminal sorting domain-containing protein" evidence="9">
    <location>
        <begin position="22"/>
        <end position="675"/>
    </location>
</feature>
<keyword evidence="7" id="KW-0482">Metalloprotease</keyword>
<evidence type="ECO:0000256" key="8">
    <source>
        <dbReference type="ARBA" id="ARBA00023157"/>
    </source>
</evidence>
<evidence type="ECO:0000256" key="6">
    <source>
        <dbReference type="ARBA" id="ARBA00022833"/>
    </source>
</evidence>
<keyword evidence="8" id="KW-1015">Disulfide bond</keyword>
<comment type="caution">
    <text evidence="12">The sequence shown here is derived from an EMBL/GenBank/DDBJ whole genome shotgun (WGS) entry which is preliminary data.</text>
</comment>
<dbReference type="CDD" id="cd04275">
    <property type="entry name" value="ZnMc_pappalysin_like"/>
    <property type="match status" value="1"/>
</dbReference>
<keyword evidence="6" id="KW-0862">Zinc</keyword>
<gene>
    <name evidence="12" type="ORF">HNP36_000165</name>
</gene>
<comment type="similarity">
    <text evidence="1">Belongs to the peptidase M43B family.</text>
</comment>
<evidence type="ECO:0000256" key="9">
    <source>
        <dbReference type="SAM" id="SignalP"/>
    </source>
</evidence>
<keyword evidence="2" id="KW-0645">Protease</keyword>
<evidence type="ECO:0000256" key="2">
    <source>
        <dbReference type="ARBA" id="ARBA00022670"/>
    </source>
</evidence>
<feature type="domain" description="Secretion system C-terminal sorting" evidence="11">
    <location>
        <begin position="607"/>
        <end position="673"/>
    </location>
</feature>
<evidence type="ECO:0000256" key="1">
    <source>
        <dbReference type="ARBA" id="ARBA00008721"/>
    </source>
</evidence>
<protein>
    <recommendedName>
        <fullName evidence="14">Por secretion system C-terminal sorting domain-containing protein</fullName>
    </recommendedName>
</protein>
<evidence type="ECO:0000259" key="11">
    <source>
        <dbReference type="Pfam" id="PF18962"/>
    </source>
</evidence>
<dbReference type="Proteomes" id="UP000589738">
    <property type="component" value="Unassembled WGS sequence"/>
</dbReference>
<reference evidence="12 13" key="1">
    <citation type="submission" date="2020-08" db="EMBL/GenBank/DDBJ databases">
        <title>Functional genomics of gut bacteria from endangered species of beetles.</title>
        <authorList>
            <person name="Carlos-Shanley C."/>
        </authorList>
    </citation>
    <scope>NUCLEOTIDE SEQUENCE [LARGE SCALE GENOMIC DNA]</scope>
    <source>
        <strain evidence="12 13">S00136</strain>
    </source>
</reference>
<dbReference type="GO" id="GO:0006508">
    <property type="term" value="P:proteolysis"/>
    <property type="evidence" value="ECO:0007669"/>
    <property type="project" value="UniProtKB-KW"/>
</dbReference>
<evidence type="ECO:0000256" key="3">
    <source>
        <dbReference type="ARBA" id="ARBA00022723"/>
    </source>
</evidence>
<evidence type="ECO:0000313" key="13">
    <source>
        <dbReference type="Proteomes" id="UP000589738"/>
    </source>
</evidence>
<dbReference type="PANTHER" id="PTHR47466">
    <property type="match status" value="1"/>
</dbReference>